<proteinExistence type="predicted"/>
<keyword evidence="2" id="KW-1185">Reference proteome</keyword>
<name>A0A4Y2WG78_ARAVE</name>
<evidence type="ECO:0000313" key="1">
    <source>
        <dbReference type="EMBL" id="GBO35566.1"/>
    </source>
</evidence>
<reference evidence="1 2" key="1">
    <citation type="journal article" date="2019" name="Sci. Rep.">
        <title>Orb-weaving spider Araneus ventricosus genome elucidates the spidroin gene catalogue.</title>
        <authorList>
            <person name="Kono N."/>
            <person name="Nakamura H."/>
            <person name="Ohtoshi R."/>
            <person name="Moran D.A.P."/>
            <person name="Shinohara A."/>
            <person name="Yoshida Y."/>
            <person name="Fujiwara M."/>
            <person name="Mori M."/>
            <person name="Tomita M."/>
            <person name="Arakawa K."/>
        </authorList>
    </citation>
    <scope>NUCLEOTIDE SEQUENCE [LARGE SCALE GENOMIC DNA]</scope>
</reference>
<accession>A0A4Y2WG78</accession>
<protein>
    <submittedName>
        <fullName evidence="1">Uncharacterized protein</fullName>
    </submittedName>
</protein>
<gene>
    <name evidence="1" type="ORF">AVEN_98426_1</name>
</gene>
<dbReference type="EMBL" id="BGPR01059557">
    <property type="protein sequence ID" value="GBO35566.1"/>
    <property type="molecule type" value="Genomic_DNA"/>
</dbReference>
<evidence type="ECO:0000313" key="2">
    <source>
        <dbReference type="Proteomes" id="UP000499080"/>
    </source>
</evidence>
<sequence>MAETGDDNKKKKLIALVNCPDHAVMGYDEVLSLVHNVEAYDRCHKGCKFSKENRILPLVEGRTLALSPGSMAFKYWISESITSLLILVEVDCLTAKLQDSPPPPVCTRDGKAENRTRLPDRVVVDDTGDD</sequence>
<dbReference type="Proteomes" id="UP000499080">
    <property type="component" value="Unassembled WGS sequence"/>
</dbReference>
<organism evidence="1 2">
    <name type="scientific">Araneus ventricosus</name>
    <name type="common">Orbweaver spider</name>
    <name type="synonym">Epeira ventricosa</name>
    <dbReference type="NCBI Taxonomy" id="182803"/>
    <lineage>
        <taxon>Eukaryota</taxon>
        <taxon>Metazoa</taxon>
        <taxon>Ecdysozoa</taxon>
        <taxon>Arthropoda</taxon>
        <taxon>Chelicerata</taxon>
        <taxon>Arachnida</taxon>
        <taxon>Araneae</taxon>
        <taxon>Araneomorphae</taxon>
        <taxon>Entelegynae</taxon>
        <taxon>Araneoidea</taxon>
        <taxon>Araneidae</taxon>
        <taxon>Araneus</taxon>
    </lineage>
</organism>
<dbReference type="AlphaFoldDB" id="A0A4Y2WG78"/>
<comment type="caution">
    <text evidence="1">The sequence shown here is derived from an EMBL/GenBank/DDBJ whole genome shotgun (WGS) entry which is preliminary data.</text>
</comment>